<dbReference type="InterPro" id="IPR001525">
    <property type="entry name" value="C5_MeTfrase"/>
</dbReference>
<sequence>MSPIQAREPSILEIADHRSPTLTIYDSDTDSSANIADDLDGFQDADDVEIVSHNRHRDPTPFLLNINAAASRQEIVDLTAGGAQSFGEGDYLTDEDFELVLQTWLLRTPSPTATVSAEEERAETRYLVQEACINGIVYKEGQSLELHDGSYLRICTVLKDCMEAVYFSGRRLIKARNHAGTYLPKERNELVWIANETEVIPFLLAKRFVIINFTSSCHVHADQQKLAKPNDLWCRLKETLEDGEVSIEFVSFAEADEGYKIESTVLRRSWRGETQAFGEAEHDRGRSPVILLDDADSLVDLTGLESMEERKRRRQYTFGDGFCGAGGVSCGARRAGLYNKWAFDNSEHATSTYRLNFEDTDCELSDIFSFLTNDDEFLKVDVSHGSPPCQTFSPAHTVESRHDDANFACIFSCSNLIRRAKPRVHTMEETSGLLDRYCDTFYRVINDFIEIGYSVRWGVLRAFEYGVPQTRKRLIVIASGPGETLPSFPRPSHGPGLKEYPTIYQAIANIPARALDHDIDAALSRGLSKPPYDPHQLARTITCGGGDNNYHPSGGRNYTNRELACLQTFPMTFKFGQYEVKKQIGNAVPPSLAEALYKEIVRSLQKTDEEELARNMGG</sequence>
<dbReference type="PANTHER" id="PTHR10629">
    <property type="entry name" value="CYTOSINE-SPECIFIC METHYLTRANSFERASE"/>
    <property type="match status" value="1"/>
</dbReference>
<accession>A0A5N7C1L9</accession>
<dbReference type="GO" id="GO:0032259">
    <property type="term" value="P:methylation"/>
    <property type="evidence" value="ECO:0007669"/>
    <property type="project" value="UniProtKB-KW"/>
</dbReference>
<dbReference type="Pfam" id="PF00145">
    <property type="entry name" value="DNA_methylase"/>
    <property type="match status" value="2"/>
</dbReference>
<keyword evidence="4 5" id="KW-0949">S-adenosyl-L-methionine</keyword>
<dbReference type="InterPro" id="IPR029063">
    <property type="entry name" value="SAM-dependent_MTases_sf"/>
</dbReference>
<dbReference type="PRINTS" id="PR00105">
    <property type="entry name" value="C5METTRFRASE"/>
</dbReference>
<evidence type="ECO:0000256" key="2">
    <source>
        <dbReference type="ARBA" id="ARBA00022603"/>
    </source>
</evidence>
<dbReference type="PROSITE" id="PS51679">
    <property type="entry name" value="SAM_MT_C5"/>
    <property type="match status" value="1"/>
</dbReference>
<evidence type="ECO:0000256" key="1">
    <source>
        <dbReference type="ARBA" id="ARBA00011975"/>
    </source>
</evidence>
<name>A0A5N7C1L9_PETAA</name>
<proteinExistence type="inferred from homology"/>
<evidence type="ECO:0000256" key="4">
    <source>
        <dbReference type="ARBA" id="ARBA00022691"/>
    </source>
</evidence>
<organism evidence="6">
    <name type="scientific">Petromyces alliaceus</name>
    <name type="common">Aspergillus alliaceus</name>
    <dbReference type="NCBI Taxonomy" id="209559"/>
    <lineage>
        <taxon>Eukaryota</taxon>
        <taxon>Fungi</taxon>
        <taxon>Dikarya</taxon>
        <taxon>Ascomycota</taxon>
        <taxon>Pezizomycotina</taxon>
        <taxon>Eurotiomycetes</taxon>
        <taxon>Eurotiomycetidae</taxon>
        <taxon>Eurotiales</taxon>
        <taxon>Aspergillaceae</taxon>
        <taxon>Aspergillus</taxon>
        <taxon>Aspergillus subgen. Circumdati</taxon>
    </lineage>
</organism>
<keyword evidence="2 5" id="KW-0489">Methyltransferase</keyword>
<dbReference type="PROSITE" id="PS00095">
    <property type="entry name" value="C5_MTASE_2"/>
    <property type="match status" value="1"/>
</dbReference>
<dbReference type="GO" id="GO:0003886">
    <property type="term" value="F:DNA (cytosine-5-)-methyltransferase activity"/>
    <property type="evidence" value="ECO:0007669"/>
    <property type="project" value="UniProtKB-EC"/>
</dbReference>
<feature type="active site" evidence="5">
    <location>
        <position position="389"/>
    </location>
</feature>
<dbReference type="Proteomes" id="UP000326877">
    <property type="component" value="Unassembled WGS sequence"/>
</dbReference>
<dbReference type="OrthoDB" id="414133at2759"/>
<dbReference type="InterPro" id="IPR050390">
    <property type="entry name" value="C5-Methyltransferase"/>
</dbReference>
<gene>
    <name evidence="6" type="ORF">BDV23DRAFT_195494</name>
</gene>
<dbReference type="Gene3D" id="3.90.120.10">
    <property type="entry name" value="DNA Methylase, subunit A, domain 2"/>
    <property type="match status" value="1"/>
</dbReference>
<dbReference type="PANTHER" id="PTHR10629:SF52">
    <property type="entry name" value="DNA (CYTOSINE-5)-METHYLTRANSFERASE 1"/>
    <property type="match status" value="1"/>
</dbReference>
<dbReference type="InterPro" id="IPR031303">
    <property type="entry name" value="C5_meth_CS"/>
</dbReference>
<dbReference type="EC" id="2.1.1.37" evidence="1"/>
<dbReference type="GO" id="GO:0005634">
    <property type="term" value="C:nucleus"/>
    <property type="evidence" value="ECO:0007669"/>
    <property type="project" value="TreeGrafter"/>
</dbReference>
<dbReference type="Gene3D" id="3.40.50.150">
    <property type="entry name" value="Vaccinia Virus protein VP39"/>
    <property type="match status" value="1"/>
</dbReference>
<dbReference type="GO" id="GO:0003677">
    <property type="term" value="F:DNA binding"/>
    <property type="evidence" value="ECO:0007669"/>
    <property type="project" value="TreeGrafter"/>
</dbReference>
<evidence type="ECO:0000313" key="6">
    <source>
        <dbReference type="EMBL" id="KAE8387991.1"/>
    </source>
</evidence>
<dbReference type="SUPFAM" id="SSF53335">
    <property type="entry name" value="S-adenosyl-L-methionine-dependent methyltransferases"/>
    <property type="match status" value="1"/>
</dbReference>
<evidence type="ECO:0000256" key="3">
    <source>
        <dbReference type="ARBA" id="ARBA00022679"/>
    </source>
</evidence>
<dbReference type="GO" id="GO:0044027">
    <property type="term" value="P:negative regulation of gene expression via chromosomal CpG island methylation"/>
    <property type="evidence" value="ECO:0007669"/>
    <property type="project" value="TreeGrafter"/>
</dbReference>
<dbReference type="EMBL" id="ML735285">
    <property type="protein sequence ID" value="KAE8387991.1"/>
    <property type="molecule type" value="Genomic_DNA"/>
</dbReference>
<keyword evidence="3 5" id="KW-0808">Transferase</keyword>
<reference evidence="6" key="1">
    <citation type="submission" date="2019-04" db="EMBL/GenBank/DDBJ databases">
        <title>Friends and foes A comparative genomics studyof 23 Aspergillus species from section Flavi.</title>
        <authorList>
            <consortium name="DOE Joint Genome Institute"/>
            <person name="Kjaerbolling I."/>
            <person name="Vesth T."/>
            <person name="Frisvad J.C."/>
            <person name="Nybo J.L."/>
            <person name="Theobald S."/>
            <person name="Kildgaard S."/>
            <person name="Isbrandt T."/>
            <person name="Kuo A."/>
            <person name="Sato A."/>
            <person name="Lyhne E.K."/>
            <person name="Kogle M.E."/>
            <person name="Wiebenga A."/>
            <person name="Kun R.S."/>
            <person name="Lubbers R.J."/>
            <person name="Makela M.R."/>
            <person name="Barry K."/>
            <person name="Chovatia M."/>
            <person name="Clum A."/>
            <person name="Daum C."/>
            <person name="Haridas S."/>
            <person name="He G."/>
            <person name="LaButti K."/>
            <person name="Lipzen A."/>
            <person name="Mondo S."/>
            <person name="Riley R."/>
            <person name="Salamov A."/>
            <person name="Simmons B.A."/>
            <person name="Magnuson J.K."/>
            <person name="Henrissat B."/>
            <person name="Mortensen U.H."/>
            <person name="Larsen T.O."/>
            <person name="Devries R.P."/>
            <person name="Grigoriev I.V."/>
            <person name="Machida M."/>
            <person name="Baker S.E."/>
            <person name="Andersen M.R."/>
        </authorList>
    </citation>
    <scope>NUCLEOTIDE SEQUENCE [LARGE SCALE GENOMIC DNA]</scope>
    <source>
        <strain evidence="6">IBT 14317</strain>
    </source>
</reference>
<comment type="similarity">
    <text evidence="5">Belongs to the class I-like SAM-binding methyltransferase superfamily. C5-methyltransferase family.</text>
</comment>
<protein>
    <recommendedName>
        <fullName evidence="1">DNA (cytosine-5-)-methyltransferase</fullName>
        <ecNumber evidence="1">2.1.1.37</ecNumber>
    </recommendedName>
</protein>
<dbReference type="AlphaFoldDB" id="A0A5N7C1L9"/>
<evidence type="ECO:0000256" key="5">
    <source>
        <dbReference type="PROSITE-ProRule" id="PRU01016"/>
    </source>
</evidence>